<evidence type="ECO:0000256" key="6">
    <source>
        <dbReference type="ARBA" id="ARBA00023002"/>
    </source>
</evidence>
<dbReference type="InterPro" id="IPR012999">
    <property type="entry name" value="Pyr_OxRdtase_I_AS"/>
</dbReference>
<dbReference type="InterPro" id="IPR023753">
    <property type="entry name" value="FAD/NAD-binding_dom"/>
</dbReference>
<dbReference type="Pfam" id="PF09335">
    <property type="entry name" value="VTT_dom"/>
    <property type="match status" value="1"/>
</dbReference>
<comment type="cofactor">
    <cofactor evidence="1">
        <name>FAD</name>
        <dbReference type="ChEBI" id="CHEBI:57692"/>
    </cofactor>
</comment>
<evidence type="ECO:0000256" key="5">
    <source>
        <dbReference type="ARBA" id="ARBA00022857"/>
    </source>
</evidence>
<keyword evidence="7" id="KW-1015">Disulfide bond</keyword>
<keyword evidence="15" id="KW-1185">Reference proteome</keyword>
<dbReference type="Proteomes" id="UP000037660">
    <property type="component" value="Unassembled WGS sequence"/>
</dbReference>
<evidence type="ECO:0000256" key="7">
    <source>
        <dbReference type="ARBA" id="ARBA00023157"/>
    </source>
</evidence>
<evidence type="ECO:0000256" key="1">
    <source>
        <dbReference type="ARBA" id="ARBA00001974"/>
    </source>
</evidence>
<dbReference type="Pfam" id="PF07992">
    <property type="entry name" value="Pyr_redox_2"/>
    <property type="match status" value="1"/>
</dbReference>
<evidence type="ECO:0000259" key="13">
    <source>
        <dbReference type="Pfam" id="PF09335"/>
    </source>
</evidence>
<evidence type="ECO:0000313" key="15">
    <source>
        <dbReference type="Proteomes" id="UP000037660"/>
    </source>
</evidence>
<reference evidence="14 15" key="2">
    <citation type="journal article" date="2016" name="Science">
        <title>A bacterium that degrades and assimilates poly(ethylene terephthalate).</title>
        <authorList>
            <person name="Yoshida S."/>
            <person name="Hiraga K."/>
            <person name="Takehana T."/>
            <person name="Taniguchi I."/>
            <person name="Yamaji H."/>
            <person name="Maeda Y."/>
            <person name="Toyohara K."/>
            <person name="Miyamoto K."/>
            <person name="Kimura Y."/>
            <person name="Oda K."/>
        </authorList>
    </citation>
    <scope>NUCLEOTIDE SEQUENCE [LARGE SCALE GENOMIC DNA]</scope>
    <source>
        <strain evidence="15">NBRC 110686 / TISTR 2288 / 201-F6</strain>
    </source>
</reference>
<accession>A0A0K8P2A2</accession>
<evidence type="ECO:0000256" key="9">
    <source>
        <dbReference type="RuleBase" id="RU003691"/>
    </source>
</evidence>
<dbReference type="GO" id="GO:0016668">
    <property type="term" value="F:oxidoreductase activity, acting on a sulfur group of donors, NAD(P) as acceptor"/>
    <property type="evidence" value="ECO:0007669"/>
    <property type="project" value="InterPro"/>
</dbReference>
<feature type="transmembrane region" description="Helical" evidence="10">
    <location>
        <begin position="89"/>
        <end position="111"/>
    </location>
</feature>
<comment type="caution">
    <text evidence="14">The sequence shown here is derived from an EMBL/GenBank/DDBJ whole genome shotgun (WGS) entry which is preliminary data.</text>
</comment>
<keyword evidence="10" id="KW-0812">Transmembrane</keyword>
<dbReference type="PANTHER" id="PTHR43014:SF2">
    <property type="entry name" value="MERCURIC REDUCTASE"/>
    <property type="match status" value="1"/>
</dbReference>
<comment type="similarity">
    <text evidence="2 9">Belongs to the class-I pyridine nucleotide-disulfide oxidoreductase family.</text>
</comment>
<evidence type="ECO:0000256" key="8">
    <source>
        <dbReference type="ARBA" id="ARBA00023284"/>
    </source>
</evidence>
<feature type="transmembrane region" description="Helical" evidence="10">
    <location>
        <begin position="170"/>
        <end position="189"/>
    </location>
</feature>
<dbReference type="EMBL" id="BBYR01000038">
    <property type="protein sequence ID" value="GAP36748.1"/>
    <property type="molecule type" value="Genomic_DNA"/>
</dbReference>
<dbReference type="PANTHER" id="PTHR43014">
    <property type="entry name" value="MERCURIC REDUCTASE"/>
    <property type="match status" value="1"/>
</dbReference>
<dbReference type="FunFam" id="3.30.390.30:FF:000001">
    <property type="entry name" value="Dihydrolipoyl dehydrogenase"/>
    <property type="match status" value="1"/>
</dbReference>
<dbReference type="InterPro" id="IPR036188">
    <property type="entry name" value="FAD/NAD-bd_sf"/>
</dbReference>
<feature type="domain" description="FAD/NAD(P)-binding" evidence="12">
    <location>
        <begin position="245"/>
        <end position="566"/>
    </location>
</feature>
<proteinExistence type="inferred from homology"/>
<dbReference type="STRING" id="1547922.ISF6_2588"/>
<keyword evidence="5" id="KW-0521">NADP</keyword>
<evidence type="ECO:0000256" key="10">
    <source>
        <dbReference type="SAM" id="Phobius"/>
    </source>
</evidence>
<gene>
    <name evidence="14" type="ORF">ISF6_2588</name>
</gene>
<dbReference type="OrthoDB" id="178496at2"/>
<protein>
    <submittedName>
        <fullName evidence="14">COG0398 family protein</fullName>
    </submittedName>
</protein>
<feature type="domain" description="VTT" evidence="13">
    <location>
        <begin position="74"/>
        <end position="190"/>
    </location>
</feature>
<dbReference type="InterPro" id="IPR032816">
    <property type="entry name" value="VTT_dom"/>
</dbReference>
<dbReference type="RefSeq" id="WP_082368338.1">
    <property type="nucleotide sequence ID" value="NZ_BBYR01000038.1"/>
</dbReference>
<evidence type="ECO:0000259" key="11">
    <source>
        <dbReference type="Pfam" id="PF02852"/>
    </source>
</evidence>
<dbReference type="InterPro" id="IPR004099">
    <property type="entry name" value="Pyr_nucl-diS_OxRdtase_dimer"/>
</dbReference>
<keyword evidence="3 9" id="KW-0285">Flavoprotein</keyword>
<evidence type="ECO:0000256" key="2">
    <source>
        <dbReference type="ARBA" id="ARBA00007532"/>
    </source>
</evidence>
<dbReference type="InterPro" id="IPR016156">
    <property type="entry name" value="FAD/NAD-linked_Rdtase_dimer_sf"/>
</dbReference>
<dbReference type="PRINTS" id="PR00411">
    <property type="entry name" value="PNDRDTASEI"/>
</dbReference>
<feature type="transmembrane region" description="Helical" evidence="10">
    <location>
        <begin position="245"/>
        <end position="265"/>
    </location>
</feature>
<feature type="transmembrane region" description="Helical" evidence="10">
    <location>
        <begin position="139"/>
        <end position="158"/>
    </location>
</feature>
<dbReference type="SUPFAM" id="SSF51905">
    <property type="entry name" value="FAD/NAD(P)-binding domain"/>
    <property type="match status" value="1"/>
</dbReference>
<name>A0A0K8P2A2_PISS1</name>
<evidence type="ECO:0000256" key="4">
    <source>
        <dbReference type="ARBA" id="ARBA00022827"/>
    </source>
</evidence>
<feature type="domain" description="Pyridine nucleotide-disulphide oxidoreductase dimerisation" evidence="11">
    <location>
        <begin position="588"/>
        <end position="696"/>
    </location>
</feature>
<dbReference type="GO" id="GO:0003955">
    <property type="term" value="F:NAD(P)H dehydrogenase (quinone) activity"/>
    <property type="evidence" value="ECO:0007669"/>
    <property type="project" value="TreeGrafter"/>
</dbReference>
<dbReference type="Gene3D" id="3.50.50.60">
    <property type="entry name" value="FAD/NAD(P)-binding domain"/>
    <property type="match status" value="2"/>
</dbReference>
<dbReference type="PRINTS" id="PR00368">
    <property type="entry name" value="FADPNR"/>
</dbReference>
<keyword evidence="8 9" id="KW-0676">Redox-active center</keyword>
<feature type="transmembrane region" description="Helical" evidence="10">
    <location>
        <begin position="59"/>
        <end position="82"/>
    </location>
</feature>
<feature type="transmembrane region" description="Helical" evidence="10">
    <location>
        <begin position="201"/>
        <end position="224"/>
    </location>
</feature>
<dbReference type="Gene3D" id="3.30.390.30">
    <property type="match status" value="1"/>
</dbReference>
<sequence>MALRSSKALPWAGAVLVALLAAWAWQHFGLGALLTLDTLRASRDALQAEVQARPLGTAAAFFAVYVAAAALSIPGAVVLTLAAGAVFGLGWGLLLVSFASSLGALLAFLAARHLLRDAVQARFGRSLGPINDGVRRDGSVYLLTLRLVPVVPFWLINLLMGLTPMGAGRFYLVSQVGMLAGTAVYVNAGTQLAALQSPGDIFSPGLLGSFVLLATFPLLAKAGVGWLQRRKVYAAWTRPRAFDRNLVVIGAGAGGLVSAYIAAAVKARVTLVEGHRMGGDCLNTGCVPSKALIRSARMAHQLKQAQALGLADATGRVDFAAVMQRVHRVIRDIAPHDSVERYAGLGVEVLQGHAHIRDPWTVEVALADGTRQTLTTKAIVIATGAGPLVPDIPGLQAAGFLTSETVWGLSECPRRLLVLGGGPVGCELAQSFARLGSAVTQLEMAPRVLAREDPEVSERVAASLRADGVDLRTGHQALRVEVAGGEKRLVARQGDAEVAIPFDQLLCAVGRRPRVSGYGLEALGIPLTPQQTIETNACLQTIYPNIYAVGDVAGPFQFTHAAAHQAWHAAVNALFGRFRRFRVDYRVVPRATFTDPEVARVGLSETEAQAQGIAFELTRYGLEELDRAIADGTTDGFVKVLTAPGTDRILGVTIVGEHAGDLLAEYVLAMKHGLGLNEILGTIHAYPTLAEANKSAAGEWKRAHAPKRLLQWVARYHDWERA</sequence>
<keyword evidence="6 9" id="KW-0560">Oxidoreductase</keyword>
<dbReference type="SUPFAM" id="SSF55424">
    <property type="entry name" value="FAD/NAD-linked reductases, dimerisation (C-terminal) domain"/>
    <property type="match status" value="1"/>
</dbReference>
<keyword evidence="10" id="KW-0472">Membrane</keyword>
<organism evidence="14 15">
    <name type="scientific">Piscinibacter sakaiensis</name>
    <name type="common">Ideonella sakaiensis</name>
    <dbReference type="NCBI Taxonomy" id="1547922"/>
    <lineage>
        <taxon>Bacteria</taxon>
        <taxon>Pseudomonadati</taxon>
        <taxon>Pseudomonadota</taxon>
        <taxon>Betaproteobacteria</taxon>
        <taxon>Burkholderiales</taxon>
        <taxon>Sphaerotilaceae</taxon>
        <taxon>Piscinibacter</taxon>
    </lineage>
</organism>
<keyword evidence="4 9" id="KW-0274">FAD</keyword>
<dbReference type="AlphaFoldDB" id="A0A0K8P2A2"/>
<keyword evidence="10" id="KW-1133">Transmembrane helix</keyword>
<dbReference type="PROSITE" id="PS00076">
    <property type="entry name" value="PYRIDINE_REDOX_1"/>
    <property type="match status" value="1"/>
</dbReference>
<dbReference type="GO" id="GO:0050660">
    <property type="term" value="F:flavin adenine dinucleotide binding"/>
    <property type="evidence" value="ECO:0007669"/>
    <property type="project" value="TreeGrafter"/>
</dbReference>
<evidence type="ECO:0000259" key="12">
    <source>
        <dbReference type="Pfam" id="PF07992"/>
    </source>
</evidence>
<evidence type="ECO:0000313" key="14">
    <source>
        <dbReference type="EMBL" id="GAP36748.1"/>
    </source>
</evidence>
<reference evidence="15" key="1">
    <citation type="submission" date="2015-07" db="EMBL/GenBank/DDBJ databases">
        <title>Discovery of a poly(ethylene terephthalate assimilation.</title>
        <authorList>
            <person name="Yoshida S."/>
            <person name="Hiraga K."/>
            <person name="Takehana T."/>
            <person name="Taniguchi I."/>
            <person name="Yamaji H."/>
            <person name="Maeda Y."/>
            <person name="Toyohara K."/>
            <person name="Miyamoto K."/>
            <person name="Kimura Y."/>
            <person name="Oda K."/>
        </authorList>
    </citation>
    <scope>NUCLEOTIDE SEQUENCE [LARGE SCALE GENOMIC DNA]</scope>
    <source>
        <strain evidence="15">NBRC 110686 / TISTR 2288 / 201-F6</strain>
    </source>
</reference>
<evidence type="ECO:0000256" key="3">
    <source>
        <dbReference type="ARBA" id="ARBA00022630"/>
    </source>
</evidence>
<dbReference type="Pfam" id="PF02852">
    <property type="entry name" value="Pyr_redox_dim"/>
    <property type="match status" value="1"/>
</dbReference>